<name>A0A1U7LNE2_NEOID</name>
<dbReference type="OMA" id="YHDWEDL"/>
<dbReference type="InterPro" id="IPR022036">
    <property type="entry name" value="DUF3605"/>
</dbReference>
<dbReference type="PANTHER" id="PTHR35020">
    <property type="entry name" value="N-ACETYLGLUCOSAMINE-INDUCED PROTEIN 1"/>
    <property type="match status" value="1"/>
</dbReference>
<organism evidence="1 2">
    <name type="scientific">Neolecta irregularis (strain DAH-3)</name>
    <dbReference type="NCBI Taxonomy" id="1198029"/>
    <lineage>
        <taxon>Eukaryota</taxon>
        <taxon>Fungi</taxon>
        <taxon>Dikarya</taxon>
        <taxon>Ascomycota</taxon>
        <taxon>Taphrinomycotina</taxon>
        <taxon>Neolectales</taxon>
        <taxon>Neolectaceae</taxon>
        <taxon>Neolecta</taxon>
    </lineage>
</organism>
<reference evidence="1 2" key="1">
    <citation type="submission" date="2016-04" db="EMBL/GenBank/DDBJ databases">
        <title>Evolutionary innovation and constraint leading to complex multicellularity in the Ascomycota.</title>
        <authorList>
            <person name="Cisse O."/>
            <person name="Nguyen A."/>
            <person name="Hewitt D.A."/>
            <person name="Jedd G."/>
            <person name="Stajich J.E."/>
        </authorList>
    </citation>
    <scope>NUCLEOTIDE SEQUENCE [LARGE SCALE GENOMIC DNA]</scope>
    <source>
        <strain evidence="1 2">DAH-3</strain>
    </source>
</reference>
<keyword evidence="2" id="KW-1185">Reference proteome</keyword>
<dbReference type="Pfam" id="PF12239">
    <property type="entry name" value="DUF3605"/>
    <property type="match status" value="1"/>
</dbReference>
<dbReference type="PANTHER" id="PTHR35020:SF2">
    <property type="entry name" value="N-ACETYLGLUCOSAMINE-INDUCED PROTEIN 1"/>
    <property type="match status" value="1"/>
</dbReference>
<dbReference type="GO" id="GO:0005737">
    <property type="term" value="C:cytoplasm"/>
    <property type="evidence" value="ECO:0007669"/>
    <property type="project" value="TreeGrafter"/>
</dbReference>
<protein>
    <submittedName>
        <fullName evidence="1">N-acetylglucosamine-induced protein 1</fullName>
    </submittedName>
</protein>
<dbReference type="EMBL" id="LXFE01000965">
    <property type="protein sequence ID" value="OLL24148.1"/>
    <property type="molecule type" value="Genomic_DNA"/>
</dbReference>
<dbReference type="AlphaFoldDB" id="A0A1U7LNE2"/>
<dbReference type="STRING" id="1198029.A0A1U7LNE2"/>
<dbReference type="GO" id="GO:0006044">
    <property type="term" value="P:N-acetylglucosamine metabolic process"/>
    <property type="evidence" value="ECO:0007669"/>
    <property type="project" value="TreeGrafter"/>
</dbReference>
<dbReference type="Proteomes" id="UP000186594">
    <property type="component" value="Unassembled WGS sequence"/>
</dbReference>
<proteinExistence type="predicted"/>
<sequence length="163" mass="19429">MISIVINEKEENRIEDFHRRPSDLEDYLSWKREILKRYSTMEQYILKEVVEWFPSPTPKCETPFQDKDDYKITSNSFPYAIEPDVKHIVVWLKQNLEKDSLGYLSKEVYRLVDGWVKQTFGADNDVLWFNNSTALRSVAGLEHFHVLLKGWSDEKFMEFVQKS</sequence>
<gene>
    <name evidence="1" type="ORF">NEOLI_003610</name>
</gene>
<evidence type="ECO:0000313" key="2">
    <source>
        <dbReference type="Proteomes" id="UP000186594"/>
    </source>
</evidence>
<accession>A0A1U7LNE2</accession>
<evidence type="ECO:0000313" key="1">
    <source>
        <dbReference type="EMBL" id="OLL24148.1"/>
    </source>
</evidence>
<dbReference type="OrthoDB" id="10053431at2759"/>
<comment type="caution">
    <text evidence="1">The sequence shown here is derived from an EMBL/GenBank/DDBJ whole genome shotgun (WGS) entry which is preliminary data.</text>
</comment>